<dbReference type="InterPro" id="IPR012902">
    <property type="entry name" value="N_methyl_site"/>
</dbReference>
<dbReference type="PATRIC" id="fig|345073.21.peg.440"/>
<evidence type="ECO:0000256" key="1">
    <source>
        <dbReference type="SAM" id="Phobius"/>
    </source>
</evidence>
<gene>
    <name evidence="2" type="primary">mshA</name>
    <name evidence="2" type="ordered locus">VC0395_A2827</name>
</gene>
<organism evidence="2 3">
    <name type="scientific">Vibrio cholerae serotype O1 (strain ATCC 39541 / Classical Ogawa 395 / O395)</name>
    <dbReference type="NCBI Taxonomy" id="345073"/>
    <lineage>
        <taxon>Bacteria</taxon>
        <taxon>Pseudomonadati</taxon>
        <taxon>Pseudomonadota</taxon>
        <taxon>Gammaproteobacteria</taxon>
        <taxon>Vibrionales</taxon>
        <taxon>Vibrionaceae</taxon>
        <taxon>Vibrio</taxon>
    </lineage>
</organism>
<dbReference type="EMBL" id="CP000627">
    <property type="protein sequence ID" value="ABQ20106.1"/>
    <property type="molecule type" value="Genomic_DNA"/>
</dbReference>
<keyword evidence="1" id="KW-0472">Membrane</keyword>
<reference evidence="2 3" key="1">
    <citation type="submission" date="2007-03" db="EMBL/GenBank/DDBJ databases">
        <authorList>
            <person name="Heidelberg J."/>
        </authorList>
    </citation>
    <scope>NUCLEOTIDE SEQUENCE [LARGE SCALE GENOMIC DNA]</scope>
    <source>
        <strain evidence="3">ATCC 39541 / Classical Ogawa 395 / O395</strain>
    </source>
</reference>
<evidence type="ECO:0000313" key="2">
    <source>
        <dbReference type="EMBL" id="ABQ20106.1"/>
    </source>
</evidence>
<feature type="transmembrane region" description="Helical" evidence="1">
    <location>
        <begin position="12"/>
        <end position="34"/>
    </location>
</feature>
<dbReference type="Proteomes" id="UP000000249">
    <property type="component" value="Chromosome 1"/>
</dbReference>
<accession>A0A0H3AI11</accession>
<dbReference type="OrthoDB" id="5902365at2"/>
<evidence type="ECO:0000313" key="3">
    <source>
        <dbReference type="Proteomes" id="UP000000249"/>
    </source>
</evidence>
<dbReference type="eggNOG" id="COG2165">
    <property type="taxonomic scope" value="Bacteria"/>
</dbReference>
<dbReference type="Pfam" id="PF07963">
    <property type="entry name" value="N_methyl"/>
    <property type="match status" value="1"/>
</dbReference>
<dbReference type="NCBIfam" id="TIGR02532">
    <property type="entry name" value="IV_pilin_GFxxxE"/>
    <property type="match status" value="1"/>
</dbReference>
<dbReference type="InterPro" id="IPR045584">
    <property type="entry name" value="Pilin-like"/>
</dbReference>
<dbReference type="FunFam" id="3.30.700.10:FF:000005">
    <property type="entry name" value="MSHA major pilin subunit MshA"/>
    <property type="match status" value="1"/>
</dbReference>
<keyword evidence="1" id="KW-1133">Transmembrane helix</keyword>
<sequence length="178" mass="18438">MVIMKRQGGFTLIELVVVIVILGILAVTAAPRFLNLQGDAREASLEGLRGAVAGAMGISYGRAAIKGIETLDYTAYTDANTPGTVIDGIAHKFGYPTAVNDSTANLGGIMQTLDTSSEFIALQSSTGTNSNQANLWIDIGFNGYNDLCVRYTAATSNNPATVAMQTGVAGTACGKPAQ</sequence>
<name>A0A0H3AI11_VIBC3</name>
<dbReference type="AlphaFoldDB" id="A0A0H3AI11"/>
<dbReference type="KEGG" id="vco:VC0395_A2827"/>
<proteinExistence type="predicted"/>
<protein>
    <submittedName>
        <fullName evidence="2">MSHA pilin protein MshA</fullName>
    </submittedName>
</protein>
<dbReference type="Gene3D" id="3.30.700.10">
    <property type="entry name" value="Glycoprotein, Type 4 Pilin"/>
    <property type="match status" value="1"/>
</dbReference>
<dbReference type="SUPFAM" id="SSF54523">
    <property type="entry name" value="Pili subunits"/>
    <property type="match status" value="1"/>
</dbReference>
<dbReference type="PROSITE" id="PS00409">
    <property type="entry name" value="PROKAR_NTER_METHYL"/>
    <property type="match status" value="1"/>
</dbReference>
<dbReference type="KEGG" id="vcr:VC395_0453"/>
<keyword evidence="1" id="KW-0812">Transmembrane</keyword>